<dbReference type="InterPro" id="IPR056435">
    <property type="entry name" value="DPOD/Z_N"/>
</dbReference>
<dbReference type="PANTHER" id="PTHR45812">
    <property type="entry name" value="DNA POLYMERASE ZETA CATALYTIC SUBUNIT"/>
    <property type="match status" value="1"/>
</dbReference>
<feature type="domain" description="DNA polymerase zeta catalytic subunit N-terminal" evidence="3">
    <location>
        <begin position="1"/>
        <end position="55"/>
    </location>
</feature>
<dbReference type="GO" id="GO:0005634">
    <property type="term" value="C:nucleus"/>
    <property type="evidence" value="ECO:0007669"/>
    <property type="project" value="TreeGrafter"/>
</dbReference>
<dbReference type="FunFam" id="3.30.342.10:FF:000002">
    <property type="entry name" value="DNA polymerase zeta catalytic subunit isoform X1"/>
    <property type="match status" value="1"/>
</dbReference>
<dbReference type="GO" id="GO:0003887">
    <property type="term" value="F:DNA-directed DNA polymerase activity"/>
    <property type="evidence" value="ECO:0007669"/>
    <property type="project" value="UniProtKB-EC"/>
</dbReference>
<dbReference type="GO" id="GO:0042276">
    <property type="term" value="P:error-prone translesion synthesis"/>
    <property type="evidence" value="ECO:0007669"/>
    <property type="project" value="TreeGrafter"/>
</dbReference>
<evidence type="ECO:0000259" key="2">
    <source>
        <dbReference type="Pfam" id="PF24055"/>
    </source>
</evidence>
<dbReference type="Gene3D" id="3.30.342.10">
    <property type="entry name" value="DNA Polymerase, chain B, domain 1"/>
    <property type="match status" value="1"/>
</dbReference>
<dbReference type="EMBL" id="GEBQ01028246">
    <property type="protein sequence ID" value="JAT11731.1"/>
    <property type="molecule type" value="Transcribed_RNA"/>
</dbReference>
<evidence type="ECO:0000259" key="3">
    <source>
        <dbReference type="Pfam" id="PF24065"/>
    </source>
</evidence>
<name>A0A1B6KJW2_9HEMI</name>
<dbReference type="InterPro" id="IPR012337">
    <property type="entry name" value="RNaseH-like_sf"/>
</dbReference>
<feature type="domain" description="DNA polymerase delta/zeta catalytic subunit N-terminal" evidence="2">
    <location>
        <begin position="56"/>
        <end position="133"/>
    </location>
</feature>
<dbReference type="Pfam" id="PF24065">
    <property type="entry name" value="REV3_N"/>
    <property type="match status" value="1"/>
</dbReference>
<evidence type="ECO:0000256" key="1">
    <source>
        <dbReference type="ARBA" id="ARBA00049244"/>
    </source>
</evidence>
<proteinExistence type="predicted"/>
<dbReference type="GO" id="GO:0000724">
    <property type="term" value="P:double-strand break repair via homologous recombination"/>
    <property type="evidence" value="ECO:0007669"/>
    <property type="project" value="TreeGrafter"/>
</dbReference>
<gene>
    <name evidence="4" type="ORF">g.11108</name>
</gene>
<reference evidence="4" key="1">
    <citation type="submission" date="2015-11" db="EMBL/GenBank/DDBJ databases">
        <title>De novo transcriptome assembly of four potential Pierce s Disease insect vectors from Arizona vineyards.</title>
        <authorList>
            <person name="Tassone E.E."/>
        </authorList>
    </citation>
    <scope>NUCLEOTIDE SEQUENCE</scope>
</reference>
<evidence type="ECO:0000313" key="4">
    <source>
        <dbReference type="EMBL" id="JAT11731.1"/>
    </source>
</evidence>
<comment type="catalytic activity">
    <reaction evidence="1">
        <text>DNA(n) + a 2'-deoxyribonucleoside 5'-triphosphate = DNA(n+1) + diphosphate</text>
        <dbReference type="Rhea" id="RHEA:22508"/>
        <dbReference type="Rhea" id="RHEA-COMP:17339"/>
        <dbReference type="Rhea" id="RHEA-COMP:17340"/>
        <dbReference type="ChEBI" id="CHEBI:33019"/>
        <dbReference type="ChEBI" id="CHEBI:61560"/>
        <dbReference type="ChEBI" id="CHEBI:173112"/>
        <dbReference type="EC" id="2.7.7.7"/>
    </reaction>
</comment>
<protein>
    <submittedName>
        <fullName evidence="4">Uncharacterized protein</fullName>
    </submittedName>
</protein>
<dbReference type="GO" id="GO:0016035">
    <property type="term" value="C:zeta DNA polymerase complex"/>
    <property type="evidence" value="ECO:0007669"/>
    <property type="project" value="InterPro"/>
</dbReference>
<dbReference type="AlphaFoldDB" id="A0A1B6KJW2"/>
<dbReference type="InterPro" id="IPR030559">
    <property type="entry name" value="PolZ_Rev3"/>
</dbReference>
<sequence length="322" mass="36036">MFSLRIVNVDHYMSPPKSGLDLTYSQFRGNQIKSVPVIRIFGSTPTGSKSCLHVHGVFPYVVVPYSGMEDAGRAMYQLASSLDKAINVSMGTSYSKKQHVFKIVQISGRPFYGFHSQDHQFLKIFFYNPLIIKRACDLLQNGAVCGTQFQIHEGHVPFILQFFIDYNLYGMSFINLKSVVLREEVNAPDLAPGTLTKESFCELEADAVAVDILNRLTVQGELAVNPGLAAIWEEEKERLQKDGLESSQRPTPQKTMSEILLMDRLKDNLRFQGSCKVQLRETIPYPAVSQRSTGSEILDASVLDTHSLTSLVTFDGTREVSE</sequence>
<dbReference type="PANTHER" id="PTHR45812:SF1">
    <property type="entry name" value="DNA POLYMERASE ZETA CATALYTIC SUBUNIT"/>
    <property type="match status" value="1"/>
</dbReference>
<organism evidence="4">
    <name type="scientific">Graphocephala atropunctata</name>
    <dbReference type="NCBI Taxonomy" id="36148"/>
    <lineage>
        <taxon>Eukaryota</taxon>
        <taxon>Metazoa</taxon>
        <taxon>Ecdysozoa</taxon>
        <taxon>Arthropoda</taxon>
        <taxon>Hexapoda</taxon>
        <taxon>Insecta</taxon>
        <taxon>Pterygota</taxon>
        <taxon>Neoptera</taxon>
        <taxon>Paraneoptera</taxon>
        <taxon>Hemiptera</taxon>
        <taxon>Auchenorrhyncha</taxon>
        <taxon>Membracoidea</taxon>
        <taxon>Cicadellidae</taxon>
        <taxon>Cicadellinae</taxon>
        <taxon>Cicadellini</taxon>
        <taxon>Graphocephala</taxon>
    </lineage>
</organism>
<dbReference type="Pfam" id="PF24055">
    <property type="entry name" value="POL3_N"/>
    <property type="match status" value="1"/>
</dbReference>
<dbReference type="InterPro" id="IPR056447">
    <property type="entry name" value="REV3_N"/>
</dbReference>
<accession>A0A1B6KJW2</accession>
<dbReference type="SUPFAM" id="SSF53098">
    <property type="entry name" value="Ribonuclease H-like"/>
    <property type="match status" value="1"/>
</dbReference>